<evidence type="ECO:0000256" key="4">
    <source>
        <dbReference type="ARBA" id="ARBA00022692"/>
    </source>
</evidence>
<comment type="subcellular location">
    <subcellularLocation>
        <location evidence="1">Cell membrane</location>
        <topology evidence="1">Multi-pass membrane protein</topology>
    </subcellularLocation>
</comment>
<comment type="similarity">
    <text evidence="8">Belongs to the anion channel-forming bestrophin (TC 1.A.46) family.</text>
</comment>
<evidence type="ECO:0000256" key="5">
    <source>
        <dbReference type="ARBA" id="ARBA00022989"/>
    </source>
</evidence>
<protein>
    <submittedName>
        <fullName evidence="10">Bestrophin family ion channel</fullName>
    </submittedName>
</protein>
<dbReference type="Pfam" id="PF25539">
    <property type="entry name" value="Bestrophin_2"/>
    <property type="match status" value="1"/>
</dbReference>
<dbReference type="InterPro" id="IPR044669">
    <property type="entry name" value="YneE/VCCN1/2-like"/>
</dbReference>
<evidence type="ECO:0000256" key="7">
    <source>
        <dbReference type="ARBA" id="ARBA00023136"/>
    </source>
</evidence>
<dbReference type="PANTHER" id="PTHR33281:SF19">
    <property type="entry name" value="VOLTAGE-DEPENDENT ANION CHANNEL-FORMING PROTEIN YNEE"/>
    <property type="match status" value="1"/>
</dbReference>
<keyword evidence="3" id="KW-1003">Cell membrane</keyword>
<evidence type="ECO:0000256" key="1">
    <source>
        <dbReference type="ARBA" id="ARBA00004651"/>
    </source>
</evidence>
<keyword evidence="7 9" id="KW-0472">Membrane</keyword>
<evidence type="ECO:0000256" key="3">
    <source>
        <dbReference type="ARBA" id="ARBA00022475"/>
    </source>
</evidence>
<gene>
    <name evidence="10" type="ORF">SKC37_02005</name>
</gene>
<evidence type="ECO:0000313" key="11">
    <source>
        <dbReference type="Proteomes" id="UP001598019"/>
    </source>
</evidence>
<dbReference type="EMBL" id="JBBKXX010000001">
    <property type="protein sequence ID" value="MFD3407417.1"/>
    <property type="molecule type" value="Genomic_DNA"/>
</dbReference>
<reference evidence="10 11" key="1">
    <citation type="submission" date="2024-03" db="EMBL/GenBank/DDBJ databases">
        <title>Aquirufa genome sequencing.</title>
        <authorList>
            <person name="Pitt A."/>
            <person name="Hahn M.W."/>
        </authorList>
    </citation>
    <scope>NUCLEOTIDE SEQUENCE [LARGE SCALE GENOMIC DNA]</scope>
    <source>
        <strain evidence="10 11">HETE-83D</strain>
    </source>
</reference>
<evidence type="ECO:0000256" key="8">
    <source>
        <dbReference type="ARBA" id="ARBA00034708"/>
    </source>
</evidence>
<keyword evidence="11" id="KW-1185">Reference proteome</keyword>
<dbReference type="RefSeq" id="WP_377979859.1">
    <property type="nucleotide sequence ID" value="NZ_JBBKXX010000001.1"/>
</dbReference>
<evidence type="ECO:0000256" key="6">
    <source>
        <dbReference type="ARBA" id="ARBA00023065"/>
    </source>
</evidence>
<dbReference type="Proteomes" id="UP001598019">
    <property type="component" value="Unassembled WGS sequence"/>
</dbReference>
<feature type="transmembrane region" description="Helical" evidence="9">
    <location>
        <begin position="219"/>
        <end position="249"/>
    </location>
</feature>
<proteinExistence type="inferred from homology"/>
<evidence type="ECO:0000313" key="10">
    <source>
        <dbReference type="EMBL" id="MFD3407417.1"/>
    </source>
</evidence>
<feature type="transmembrane region" description="Helical" evidence="9">
    <location>
        <begin position="56"/>
        <end position="75"/>
    </location>
</feature>
<comment type="caution">
    <text evidence="10">The sequence shown here is derived from an EMBL/GenBank/DDBJ whole genome shotgun (WGS) entry which is preliminary data.</text>
</comment>
<sequence>MVQYNTKDWIAFIFKLHKSDTFRQLLPLMFFIGGYSGFICYLEMEYFHLGEDSKVKNISIMHGMLGFVISLLLAYRTNTAYDRWWEGRKLWGSLVNSSRNLALKLASILDNEIDRHFYQKIIPLYAHVLQKHLADDESGLVLFDGLDLEIDHTKHKPNQVAKMIIKKSNDLYKSGSLSGHQLLYINTELQSFTDVCGACERIKNTPIPYSYSAFIKKFIFIYVMTLPFSYVFTLGFYVIPVVVFIFYVLASLELIAEEIEDPFGNDANDLPTEKIAANIKKHVEEILG</sequence>
<name>A0ABW6DHQ7_9BACT</name>
<keyword evidence="4 9" id="KW-0812">Transmembrane</keyword>
<evidence type="ECO:0000256" key="9">
    <source>
        <dbReference type="SAM" id="Phobius"/>
    </source>
</evidence>
<organism evidence="10 11">
    <name type="scientific">Aquirufa esocilacus</name>
    <dbReference type="NCBI Taxonomy" id="3096513"/>
    <lineage>
        <taxon>Bacteria</taxon>
        <taxon>Pseudomonadati</taxon>
        <taxon>Bacteroidota</taxon>
        <taxon>Cytophagia</taxon>
        <taxon>Cytophagales</taxon>
        <taxon>Flectobacillaceae</taxon>
        <taxon>Aquirufa</taxon>
    </lineage>
</organism>
<dbReference type="PANTHER" id="PTHR33281">
    <property type="entry name" value="UPF0187 PROTEIN YNEE"/>
    <property type="match status" value="1"/>
</dbReference>
<feature type="transmembrane region" description="Helical" evidence="9">
    <location>
        <begin position="25"/>
        <end position="44"/>
    </location>
</feature>
<keyword evidence="5 9" id="KW-1133">Transmembrane helix</keyword>
<accession>A0ABW6DHQ7</accession>
<keyword evidence="6" id="KW-0406">Ion transport</keyword>
<keyword evidence="2" id="KW-0813">Transport</keyword>
<evidence type="ECO:0000256" key="2">
    <source>
        <dbReference type="ARBA" id="ARBA00022448"/>
    </source>
</evidence>